<evidence type="ECO:0000256" key="1">
    <source>
        <dbReference type="ARBA" id="ARBA00008779"/>
    </source>
</evidence>
<feature type="domain" description="Sulfatase N-terminal" evidence="5">
    <location>
        <begin position="36"/>
        <end position="448"/>
    </location>
</feature>
<dbReference type="SUPFAM" id="SSF53649">
    <property type="entry name" value="Alkaline phosphatase-like"/>
    <property type="match status" value="1"/>
</dbReference>
<dbReference type="InterPro" id="IPR000917">
    <property type="entry name" value="Sulfatase_N"/>
</dbReference>
<dbReference type="Proteomes" id="UP000229498">
    <property type="component" value="Unassembled WGS sequence"/>
</dbReference>
<dbReference type="Pfam" id="PF00884">
    <property type="entry name" value="Sulfatase"/>
    <property type="match status" value="1"/>
</dbReference>
<evidence type="ECO:0000256" key="2">
    <source>
        <dbReference type="ARBA" id="ARBA00022723"/>
    </source>
</evidence>
<reference evidence="6 7" key="1">
    <citation type="submission" date="2017-11" db="EMBL/GenBank/DDBJ databases">
        <title>Draft genome sequence of Rhizobiales bacterium SY3-13.</title>
        <authorList>
            <person name="Sun C."/>
        </authorList>
    </citation>
    <scope>NUCLEOTIDE SEQUENCE [LARGE SCALE GENOMIC DNA]</scope>
    <source>
        <strain evidence="6 7">SY3-13</strain>
    </source>
</reference>
<evidence type="ECO:0000313" key="6">
    <source>
        <dbReference type="EMBL" id="PJK30241.1"/>
    </source>
</evidence>
<protein>
    <submittedName>
        <fullName evidence="6">Sulfatase</fullName>
    </submittedName>
</protein>
<dbReference type="AlphaFoldDB" id="A0A2M9G3F2"/>
<organism evidence="6 7">
    <name type="scientific">Minwuia thermotolerans</name>
    <dbReference type="NCBI Taxonomy" id="2056226"/>
    <lineage>
        <taxon>Bacteria</taxon>
        <taxon>Pseudomonadati</taxon>
        <taxon>Pseudomonadota</taxon>
        <taxon>Alphaproteobacteria</taxon>
        <taxon>Minwuiales</taxon>
        <taxon>Minwuiaceae</taxon>
        <taxon>Minwuia</taxon>
    </lineage>
</organism>
<keyword evidence="2" id="KW-0479">Metal-binding</keyword>
<dbReference type="EMBL" id="PHIG01000029">
    <property type="protein sequence ID" value="PJK30241.1"/>
    <property type="molecule type" value="Genomic_DNA"/>
</dbReference>
<dbReference type="CDD" id="cd16025">
    <property type="entry name" value="PAS_like"/>
    <property type="match status" value="1"/>
</dbReference>
<evidence type="ECO:0000256" key="3">
    <source>
        <dbReference type="ARBA" id="ARBA00022801"/>
    </source>
</evidence>
<proteinExistence type="inferred from homology"/>
<comment type="caution">
    <text evidence="6">The sequence shown here is derived from an EMBL/GenBank/DDBJ whole genome shotgun (WGS) entry which is preliminary data.</text>
</comment>
<evidence type="ECO:0000313" key="7">
    <source>
        <dbReference type="Proteomes" id="UP000229498"/>
    </source>
</evidence>
<keyword evidence="4" id="KW-0106">Calcium</keyword>
<dbReference type="OrthoDB" id="9803751at2"/>
<dbReference type="Gene3D" id="3.30.1120.10">
    <property type="match status" value="1"/>
</dbReference>
<comment type="similarity">
    <text evidence="1">Belongs to the sulfatase family.</text>
</comment>
<dbReference type="GO" id="GO:0016787">
    <property type="term" value="F:hydrolase activity"/>
    <property type="evidence" value="ECO:0007669"/>
    <property type="project" value="UniProtKB-KW"/>
</dbReference>
<accession>A0A2M9G3F2</accession>
<keyword evidence="3" id="KW-0378">Hydrolase</keyword>
<gene>
    <name evidence="6" type="ORF">CVT23_07555</name>
</gene>
<dbReference type="PROSITE" id="PS00523">
    <property type="entry name" value="SULFATASE_1"/>
    <property type="match status" value="1"/>
</dbReference>
<dbReference type="Gene3D" id="3.40.720.10">
    <property type="entry name" value="Alkaline Phosphatase, subunit A"/>
    <property type="match status" value="1"/>
</dbReference>
<dbReference type="GO" id="GO:0046872">
    <property type="term" value="F:metal ion binding"/>
    <property type="evidence" value="ECO:0007669"/>
    <property type="project" value="UniProtKB-KW"/>
</dbReference>
<sequence>MGYTHPGEPDFGGRIGRTVDESEAWWPRETLPKGKPNIVLIVLDDTGFAHFGSYGSTIETPNTDALAANGLRYTSFHTTALCSPTRACILTGRNHHAVRMRAISNMDSGFPNMRGAMPRSAATVAEILRESGYATMCTGKWHLAPMSECSAAGPFHNWPLQKGFDRYYGFLQGETDQFHPELTHDNHFVDPPAGPEEGYHFSEDMVDQSIRMVRDMTSLVPERPFFLYMAFGATHSPHHAPKDFMEKYRGRYDAGWDAVREEWYARQLDMGVIPAGTKLAPRNPGVRPWKNLSENVRAFSNRLQEAFAAMLDHTDQQIGRFVSALEEVGQLDNTLLIVMSDNGASQEGGATGVFDEMRYFNGLKEDVDEAVKHLDLIGGPRSHSNIPWGWAQAGNSPLKWYKQNTHGGGVRDPLIVHWPEKLKGQEGQFRRPFAYATDIAATILDAAGLEPPEEVAGVKQMPMHGVSLLPTLTDPAARPNRAVQYFEMLGHRGIWRDGWKAVTRHDRRQSFDEDRWELYHLDEDFSESDDLAGAQPEKVKEMVDLWWQEAEKHGVLPLDDRGAAQLFRASRRAGTPTARSRFTYYPPLSHIVADACPSAARDFTMTAEITYPEAGGDGALIARGTINSGYVLFVQGGRVVFDYNCFRDHSRIEAAEPLAPGDHVVEVAVTRTGDHAAEAVLRIDGAEAGRAAIPLLVRILSSTGMDFGRSMAPVTDDYRAPFEYPGRIARVIFDLPKPMTGKDRAAEASAEARAAMTRQ</sequence>
<dbReference type="InterPro" id="IPR017850">
    <property type="entry name" value="Alkaline_phosphatase_core_sf"/>
</dbReference>
<keyword evidence="7" id="KW-1185">Reference proteome</keyword>
<evidence type="ECO:0000256" key="4">
    <source>
        <dbReference type="ARBA" id="ARBA00022837"/>
    </source>
</evidence>
<dbReference type="InterPro" id="IPR050738">
    <property type="entry name" value="Sulfatase"/>
</dbReference>
<dbReference type="PANTHER" id="PTHR42693">
    <property type="entry name" value="ARYLSULFATASE FAMILY MEMBER"/>
    <property type="match status" value="1"/>
</dbReference>
<evidence type="ECO:0000259" key="5">
    <source>
        <dbReference type="Pfam" id="PF00884"/>
    </source>
</evidence>
<dbReference type="InterPro" id="IPR024607">
    <property type="entry name" value="Sulfatase_CS"/>
</dbReference>
<dbReference type="RefSeq" id="WP_109795439.1">
    <property type="nucleotide sequence ID" value="NZ_PHIG01000029.1"/>
</dbReference>
<name>A0A2M9G3F2_9PROT</name>